<organism evidence="1 2">
    <name type="scientific">Diploptera punctata</name>
    <name type="common">Pacific beetle cockroach</name>
    <dbReference type="NCBI Taxonomy" id="6984"/>
    <lineage>
        <taxon>Eukaryota</taxon>
        <taxon>Metazoa</taxon>
        <taxon>Ecdysozoa</taxon>
        <taxon>Arthropoda</taxon>
        <taxon>Hexapoda</taxon>
        <taxon>Insecta</taxon>
        <taxon>Pterygota</taxon>
        <taxon>Neoptera</taxon>
        <taxon>Polyneoptera</taxon>
        <taxon>Dictyoptera</taxon>
        <taxon>Blattodea</taxon>
        <taxon>Blaberoidea</taxon>
        <taxon>Blaberidae</taxon>
        <taxon>Diplopterinae</taxon>
        <taxon>Diploptera</taxon>
    </lineage>
</organism>
<gene>
    <name evidence="1" type="ORF">L9F63_000488</name>
</gene>
<evidence type="ECO:0000313" key="2">
    <source>
        <dbReference type="Proteomes" id="UP001233999"/>
    </source>
</evidence>
<reference evidence="1" key="2">
    <citation type="submission" date="2023-05" db="EMBL/GenBank/DDBJ databases">
        <authorList>
            <person name="Fouks B."/>
        </authorList>
    </citation>
    <scope>NUCLEOTIDE SEQUENCE</scope>
    <source>
        <strain evidence="1">Stay&amp;Tobe</strain>
        <tissue evidence="1">Testes</tissue>
    </source>
</reference>
<comment type="caution">
    <text evidence="1">The sequence shown here is derived from an EMBL/GenBank/DDBJ whole genome shotgun (WGS) entry which is preliminary data.</text>
</comment>
<dbReference type="Proteomes" id="UP001233999">
    <property type="component" value="Unassembled WGS sequence"/>
</dbReference>
<evidence type="ECO:0000313" key="1">
    <source>
        <dbReference type="EMBL" id="KAJ9601350.1"/>
    </source>
</evidence>
<accession>A0AAD8AMC0</accession>
<dbReference type="EMBL" id="JASPKZ010000021">
    <property type="protein sequence ID" value="KAJ9601350.1"/>
    <property type="molecule type" value="Genomic_DNA"/>
</dbReference>
<protein>
    <submittedName>
        <fullName evidence="1">Uncharacterized protein</fullName>
    </submittedName>
</protein>
<reference evidence="1" key="1">
    <citation type="journal article" date="2023" name="IScience">
        <title>Live-bearing cockroach genome reveals convergent evolutionary mechanisms linked to viviparity in insects and beyond.</title>
        <authorList>
            <person name="Fouks B."/>
            <person name="Harrison M.C."/>
            <person name="Mikhailova A.A."/>
            <person name="Marchal E."/>
            <person name="English S."/>
            <person name="Carruthers M."/>
            <person name="Jennings E.C."/>
            <person name="Chiamaka E.L."/>
            <person name="Frigard R.A."/>
            <person name="Pippel M."/>
            <person name="Attardo G.M."/>
            <person name="Benoit J.B."/>
            <person name="Bornberg-Bauer E."/>
            <person name="Tobe S.S."/>
        </authorList>
    </citation>
    <scope>NUCLEOTIDE SEQUENCE</scope>
    <source>
        <strain evidence="1">Stay&amp;Tobe</strain>
    </source>
</reference>
<sequence>VYFIINELIYFIGKIETETKLLKHLAKPLFIKSTPDGNFEDEDVPYLKNIKIQ</sequence>
<name>A0AAD8AMC0_DIPPU</name>
<proteinExistence type="predicted"/>
<feature type="non-terminal residue" evidence="1">
    <location>
        <position position="1"/>
    </location>
</feature>
<dbReference type="AlphaFoldDB" id="A0AAD8AMC0"/>
<feature type="non-terminal residue" evidence="1">
    <location>
        <position position="53"/>
    </location>
</feature>
<keyword evidence="2" id="KW-1185">Reference proteome</keyword>